<dbReference type="Gene3D" id="3.40.50.1820">
    <property type="entry name" value="alpha/beta hydrolase"/>
    <property type="match status" value="1"/>
</dbReference>
<evidence type="ECO:0000313" key="2">
    <source>
        <dbReference type="Proteomes" id="UP000030300"/>
    </source>
</evidence>
<dbReference type="RefSeq" id="WP_052139183.1">
    <property type="nucleotide sequence ID" value="NZ_BJMC01000016.1"/>
</dbReference>
<dbReference type="InterPro" id="IPR000383">
    <property type="entry name" value="Xaa-Pro-like_dom"/>
</dbReference>
<protein>
    <submittedName>
        <fullName evidence="1">Peptidase S15</fullName>
    </submittedName>
</protein>
<dbReference type="GO" id="GO:0016787">
    <property type="term" value="F:hydrolase activity"/>
    <property type="evidence" value="ECO:0007669"/>
    <property type="project" value="InterPro"/>
</dbReference>
<dbReference type="STRING" id="2045.KR76_27365"/>
<evidence type="ECO:0000313" key="1">
    <source>
        <dbReference type="EMBL" id="AJR18863.1"/>
    </source>
</evidence>
<keyword evidence="2" id="KW-1185">Reference proteome</keyword>
<reference evidence="1 2" key="1">
    <citation type="journal article" date="2015" name="Genome Announc.">
        <title>Complete Genome Sequence of Steroid-Transforming Nocardioides simplex VKM Ac-2033D.</title>
        <authorList>
            <person name="Shtratnikova V.Y."/>
            <person name="Schelkunov M.I."/>
            <person name="Pekov Y.A."/>
            <person name="Fokina V.V."/>
            <person name="Logacheva M.D."/>
            <person name="Sokolov S.L."/>
            <person name="Bragin E.Y."/>
            <person name="Ashapkin V.V."/>
            <person name="Donova M.V."/>
        </authorList>
    </citation>
    <scope>NUCLEOTIDE SEQUENCE [LARGE SCALE GENOMIC DNA]</scope>
    <source>
        <strain evidence="1 2">VKM Ac-2033D</strain>
    </source>
</reference>
<dbReference type="GeneID" id="96612865"/>
<dbReference type="AlphaFoldDB" id="A0A0C5WZW3"/>
<dbReference type="InterPro" id="IPR029058">
    <property type="entry name" value="AB_hydrolase_fold"/>
</dbReference>
<dbReference type="HOGENOM" id="CLU_796545_0_0_11"/>
<dbReference type="OrthoDB" id="5240615at2"/>
<dbReference type="SUPFAM" id="SSF53474">
    <property type="entry name" value="alpha/beta-Hydrolases"/>
    <property type="match status" value="1"/>
</dbReference>
<dbReference type="Proteomes" id="UP000030300">
    <property type="component" value="Chromosome"/>
</dbReference>
<proteinExistence type="predicted"/>
<accession>A0A0C5WZW3</accession>
<sequence length="348" mass="36653">MRSSRTRVGGLATFGWLPDDAPRAVLVVRTPYGAAGHAAEARGWTAHGIGLVVQDVRGRHASPGEFVPYAEHGSADGPDLLAWVRGWAEAPVVLMGTSYGAHAALATALATAEVAAPDGVVVAVPALGLGETARTRGGVLQLASRLGWWLAQDVRRPWADVLAARRTDAERAAAVARIDCPLLAIGGTDDYFAHDTVDLWSAWGGPARLVLGPWDHWLAGARRAARILAWLDDLRAGHPATGVLTVDRDGTTRADPPPLATVRLPGVAADDQWCASLVVRAPDGTAREVAHGAARGDRITLGPLVLTDAERAALALRVGADDFPRYARPAHPALRPGRVPDHHLELTA</sequence>
<organism evidence="1 2">
    <name type="scientific">Nocardioides simplex</name>
    <name type="common">Arthrobacter simplex</name>
    <dbReference type="NCBI Taxonomy" id="2045"/>
    <lineage>
        <taxon>Bacteria</taxon>
        <taxon>Bacillati</taxon>
        <taxon>Actinomycetota</taxon>
        <taxon>Actinomycetes</taxon>
        <taxon>Propionibacteriales</taxon>
        <taxon>Nocardioidaceae</taxon>
        <taxon>Pimelobacter</taxon>
    </lineage>
</organism>
<name>A0A0C5WZW3_NOCSI</name>
<gene>
    <name evidence="1" type="ORF">KR76_27365</name>
</gene>
<dbReference type="EMBL" id="CP009896">
    <property type="protein sequence ID" value="AJR18863.1"/>
    <property type="molecule type" value="Genomic_DNA"/>
</dbReference>
<dbReference type="KEGG" id="psim:KR76_27365"/>
<dbReference type="Pfam" id="PF02129">
    <property type="entry name" value="Peptidase_S15"/>
    <property type="match status" value="2"/>
</dbReference>